<organism evidence="1 2">
    <name type="scientific">Dreissena polymorpha</name>
    <name type="common">Zebra mussel</name>
    <name type="synonym">Mytilus polymorpha</name>
    <dbReference type="NCBI Taxonomy" id="45954"/>
    <lineage>
        <taxon>Eukaryota</taxon>
        <taxon>Metazoa</taxon>
        <taxon>Spiralia</taxon>
        <taxon>Lophotrochozoa</taxon>
        <taxon>Mollusca</taxon>
        <taxon>Bivalvia</taxon>
        <taxon>Autobranchia</taxon>
        <taxon>Heteroconchia</taxon>
        <taxon>Euheterodonta</taxon>
        <taxon>Imparidentia</taxon>
        <taxon>Neoheterodontei</taxon>
        <taxon>Myida</taxon>
        <taxon>Dreissenoidea</taxon>
        <taxon>Dreissenidae</taxon>
        <taxon>Dreissena</taxon>
    </lineage>
</organism>
<proteinExistence type="predicted"/>
<dbReference type="AlphaFoldDB" id="A0A9D4HSA9"/>
<gene>
    <name evidence="1" type="ORF">DPMN_053542</name>
</gene>
<dbReference type="EMBL" id="JAIWYP010000012">
    <property type="protein sequence ID" value="KAH3727603.1"/>
    <property type="molecule type" value="Genomic_DNA"/>
</dbReference>
<dbReference type="Proteomes" id="UP000828390">
    <property type="component" value="Unassembled WGS sequence"/>
</dbReference>
<sequence>MHSRKKTRNTRAKQLLKEIETETTDILDAEGMLEAETIVVEEEEVFSLKRSKRVRIRNLQMI</sequence>
<name>A0A9D4HSA9_DREPO</name>
<protein>
    <submittedName>
        <fullName evidence="1">Uncharacterized protein</fullName>
    </submittedName>
</protein>
<accession>A0A9D4HSA9</accession>
<reference evidence="1" key="2">
    <citation type="submission" date="2020-11" db="EMBL/GenBank/DDBJ databases">
        <authorList>
            <person name="McCartney M.A."/>
            <person name="Auch B."/>
            <person name="Kono T."/>
            <person name="Mallez S."/>
            <person name="Becker A."/>
            <person name="Gohl D.M."/>
            <person name="Silverstein K.A.T."/>
            <person name="Koren S."/>
            <person name="Bechman K.B."/>
            <person name="Herman A."/>
            <person name="Abrahante J.E."/>
            <person name="Garbe J."/>
        </authorList>
    </citation>
    <scope>NUCLEOTIDE SEQUENCE</scope>
    <source>
        <strain evidence="1">Duluth1</strain>
        <tissue evidence="1">Whole animal</tissue>
    </source>
</reference>
<keyword evidence="2" id="KW-1185">Reference proteome</keyword>
<evidence type="ECO:0000313" key="1">
    <source>
        <dbReference type="EMBL" id="KAH3727603.1"/>
    </source>
</evidence>
<evidence type="ECO:0000313" key="2">
    <source>
        <dbReference type="Proteomes" id="UP000828390"/>
    </source>
</evidence>
<comment type="caution">
    <text evidence="1">The sequence shown here is derived from an EMBL/GenBank/DDBJ whole genome shotgun (WGS) entry which is preliminary data.</text>
</comment>
<reference evidence="1" key="1">
    <citation type="journal article" date="2019" name="bioRxiv">
        <title>The Genome of the Zebra Mussel, Dreissena polymorpha: A Resource for Invasive Species Research.</title>
        <authorList>
            <person name="McCartney M.A."/>
            <person name="Auch B."/>
            <person name="Kono T."/>
            <person name="Mallez S."/>
            <person name="Zhang Y."/>
            <person name="Obille A."/>
            <person name="Becker A."/>
            <person name="Abrahante J.E."/>
            <person name="Garbe J."/>
            <person name="Badalamenti J.P."/>
            <person name="Herman A."/>
            <person name="Mangelson H."/>
            <person name="Liachko I."/>
            <person name="Sullivan S."/>
            <person name="Sone E.D."/>
            <person name="Koren S."/>
            <person name="Silverstein K.A.T."/>
            <person name="Beckman K.B."/>
            <person name="Gohl D.M."/>
        </authorList>
    </citation>
    <scope>NUCLEOTIDE SEQUENCE</scope>
    <source>
        <strain evidence="1">Duluth1</strain>
        <tissue evidence="1">Whole animal</tissue>
    </source>
</reference>